<protein>
    <recommendedName>
        <fullName evidence="1">CHAT domain-containing protein</fullName>
    </recommendedName>
</protein>
<evidence type="ECO:0000313" key="2">
    <source>
        <dbReference type="EMBL" id="GGN46949.1"/>
    </source>
</evidence>
<organism evidence="2 3">
    <name type="scientific">Streptomyces fuscichromogenes</name>
    <dbReference type="NCBI Taxonomy" id="1324013"/>
    <lineage>
        <taxon>Bacteria</taxon>
        <taxon>Bacillati</taxon>
        <taxon>Actinomycetota</taxon>
        <taxon>Actinomycetes</taxon>
        <taxon>Kitasatosporales</taxon>
        <taxon>Streptomycetaceae</taxon>
        <taxon>Streptomyces</taxon>
    </lineage>
</organism>
<reference evidence="2" key="2">
    <citation type="submission" date="2020-09" db="EMBL/GenBank/DDBJ databases">
        <authorList>
            <person name="Sun Q."/>
            <person name="Zhou Y."/>
        </authorList>
    </citation>
    <scope>NUCLEOTIDE SEQUENCE</scope>
    <source>
        <strain evidence="2">CGMCC 4.7110</strain>
    </source>
</reference>
<dbReference type="InterPro" id="IPR019734">
    <property type="entry name" value="TPR_rpt"/>
</dbReference>
<comment type="caution">
    <text evidence="2">The sequence shown here is derived from an EMBL/GenBank/DDBJ whole genome shotgun (WGS) entry which is preliminary data.</text>
</comment>
<reference evidence="2" key="1">
    <citation type="journal article" date="2014" name="Int. J. Syst. Evol. Microbiol.">
        <title>Complete genome sequence of Corynebacterium casei LMG S-19264T (=DSM 44701T), isolated from a smear-ripened cheese.</title>
        <authorList>
            <consortium name="US DOE Joint Genome Institute (JGI-PGF)"/>
            <person name="Walter F."/>
            <person name="Albersmeier A."/>
            <person name="Kalinowski J."/>
            <person name="Ruckert C."/>
        </authorList>
    </citation>
    <scope>NUCLEOTIDE SEQUENCE</scope>
    <source>
        <strain evidence="2">CGMCC 4.7110</strain>
    </source>
</reference>
<dbReference type="Pfam" id="PF12770">
    <property type="entry name" value="CHAT"/>
    <property type="match status" value="1"/>
</dbReference>
<dbReference type="InterPro" id="IPR011990">
    <property type="entry name" value="TPR-like_helical_dom_sf"/>
</dbReference>
<sequence length="1301" mass="139291">MRHLLVEDSTEEAGLALTLTVDAQEHVGQATVPFLELQRLGVEELLVSGQVRKLADRAESYAAALRRMLQRAFEDLDNLLADGILVEVRCGARGQALVWETLRLLGDDERAVTVIRSVPGEVQRPKSPGVCDLVWLAARAPNDSIPRYRVAGPVLAGLFEQRTIAPLQVSTASTPAMLRSLGLPPDPLRLRIVHLDVHGATRVAVGEDEALVTSSFVAHFGTETMSDEELRTVLGGLGCDVFVSNACHGGDLRESARLPFPARLILAGARAAVVARGPVPEQVAAAFAPALYVSLGSGATLADAHSTAVAAGAHGFGASRDQRAQALIQPMLWLATSADGGSALCTKAPESVPPVFGGAYFFAAAEDGALTAALTALEREVSEGRGIPGFEFADPELCGLSRQTLRTALRWAMGDPADESPASDGPDGPTRLLRMPALTFTERRALLQFAFRTTSVLIDILAVFVPGDLVPIGLSAMLSDKDPTTALLRAGETGAMTGQPTDSMAEGTDQARAVLRQFPEGEAVRACLALPMLAVGSGVALAGVPMPYAPSALIADKDDRLKVLRSGEAYFLVPDRSVREAARALTRPEILTGVRLKAWTGTCQRPKPRDWDEESAWACATHLALAAAARKVGFPDADSMACFSTLLINSSRSAVADLIRALHQGLPDWPEIPPDLREVWDELLEDYTELNVQRFTPNAVPVVPEGDADPALVTAEEATPLDALALTEREKARFSAYRAARDGDLAAALKTAVDQLATASINDRFDYCECLHLLGDVQERLGRDEAAVRFFLKERALSPPSDNRRLHNRDHLYGLLEGKRRDHGDLLYALGQEGVTIARRMGDTESEGRFLTRTLNCGLNAHRQSWVRESVDQARGHPHVSPSLVHLADGFLLVDTDPPQAIRELGRATGGDDAVAAHAFLLLSLADEDHALQHLAQGARTSDGKSYRVMCLSWLLDRLMRRGLTADLRTELAQLPDDLLKLPVALYGRAGLAYLDGEENRQDRFTEALMADGGHLLSLLGSIGVSGDALPLQAVADAVVRLTEQIQGRVSHREAGAGHPGDITALSDVAQNVARLAGLFGPVDQRWVVDLLLQSSERAWDGGSSAHLALAAGLRSYACSLLTELGEPEDLVRLATELGWLATLQRQRGRPTEAESLFQQAIELSRGRLPATDLASLIGRYGNLMHDLGEFGPAVHLQWSAIRTGLPAAGLPLEPSAAATRSVLTAVAAEPEAELPRWDILLVNFANCLASAGESAIAHSVIEWMLPRAVERPPTGEVAALMVGITRRISSHESAAVGPSP</sequence>
<name>A0A917XPY9_9ACTN</name>
<feature type="domain" description="CHAT" evidence="1">
    <location>
        <begin position="147"/>
        <end position="308"/>
    </location>
</feature>
<dbReference type="Pfam" id="PF13176">
    <property type="entry name" value="TPR_7"/>
    <property type="match status" value="1"/>
</dbReference>
<dbReference type="RefSeq" id="WP_189269688.1">
    <property type="nucleotide sequence ID" value="NZ_BMML01000060.1"/>
</dbReference>
<dbReference type="InterPro" id="IPR024983">
    <property type="entry name" value="CHAT_dom"/>
</dbReference>
<dbReference type="SUPFAM" id="SSF48452">
    <property type="entry name" value="TPR-like"/>
    <property type="match status" value="1"/>
</dbReference>
<dbReference type="EMBL" id="BMML01000060">
    <property type="protein sequence ID" value="GGN46949.1"/>
    <property type="molecule type" value="Genomic_DNA"/>
</dbReference>
<dbReference type="Gene3D" id="1.25.40.10">
    <property type="entry name" value="Tetratricopeptide repeat domain"/>
    <property type="match status" value="1"/>
</dbReference>
<dbReference type="Proteomes" id="UP000653411">
    <property type="component" value="Unassembled WGS sequence"/>
</dbReference>
<gene>
    <name evidence="2" type="ORF">GCM10011578_100210</name>
</gene>
<evidence type="ECO:0000313" key="3">
    <source>
        <dbReference type="Proteomes" id="UP000653411"/>
    </source>
</evidence>
<proteinExistence type="predicted"/>
<keyword evidence="3" id="KW-1185">Reference proteome</keyword>
<evidence type="ECO:0000259" key="1">
    <source>
        <dbReference type="Pfam" id="PF12770"/>
    </source>
</evidence>
<accession>A0A917XPY9</accession>